<feature type="domain" description="DUF732" evidence="2">
    <location>
        <begin position="38"/>
        <end position="106"/>
    </location>
</feature>
<proteinExistence type="predicted"/>
<dbReference type="AlphaFoldDB" id="A0A1G4W265"/>
<feature type="signal peptide" evidence="1">
    <location>
        <begin position="1"/>
        <end position="29"/>
    </location>
</feature>
<keyword evidence="1" id="KW-0732">Signal</keyword>
<dbReference type="STRING" id="1502745.SAMN02799620_01997"/>
<dbReference type="InterPro" id="IPR007969">
    <property type="entry name" value="DUF732"/>
</dbReference>
<name>A0A1G4W265_9MYCO</name>
<dbReference type="EMBL" id="FMUB01000004">
    <property type="protein sequence ID" value="SCX15100.1"/>
    <property type="molecule type" value="Genomic_DNA"/>
</dbReference>
<sequence>MSGTHFVRVLAATLGTCTFLGLAAGTAQAWPIPITPEQQNFIDQARGAGFPGGDDQILMAGQQACRALYMRQGVQGAIDTVAGPNGATPEQAAALVQAARGTLCTQAPG</sequence>
<gene>
    <name evidence="3" type="ORF">HZU40_17345</name>
    <name evidence="4" type="ORF">SAMN02799620_01997</name>
</gene>
<feature type="chain" id="PRO_5033270289" evidence="1">
    <location>
        <begin position="30"/>
        <end position="109"/>
    </location>
</feature>
<evidence type="ECO:0000313" key="3">
    <source>
        <dbReference type="EMBL" id="QNJ90069.1"/>
    </source>
</evidence>
<dbReference type="KEGG" id="mflu:HZU40_17345"/>
<dbReference type="Pfam" id="PF05305">
    <property type="entry name" value="DUF732"/>
    <property type="match status" value="1"/>
</dbReference>
<reference evidence="5" key="1">
    <citation type="submission" date="2016-10" db="EMBL/GenBank/DDBJ databases">
        <authorList>
            <person name="Varghese N."/>
            <person name="Submissions S."/>
        </authorList>
    </citation>
    <scope>NUCLEOTIDE SEQUENCE [LARGE SCALE GENOMIC DNA]</scope>
    <source>
        <strain evidence="5">UNC267MFSha1.1M11</strain>
    </source>
</reference>
<evidence type="ECO:0000313" key="4">
    <source>
        <dbReference type="EMBL" id="SCX15100.1"/>
    </source>
</evidence>
<dbReference type="RefSeq" id="WP_090356354.1">
    <property type="nucleotide sequence ID" value="NZ_CP059894.1"/>
</dbReference>
<evidence type="ECO:0000313" key="6">
    <source>
        <dbReference type="Proteomes" id="UP000515498"/>
    </source>
</evidence>
<evidence type="ECO:0000259" key="2">
    <source>
        <dbReference type="Pfam" id="PF05305"/>
    </source>
</evidence>
<protein>
    <submittedName>
        <fullName evidence="3">DUF732 domain-containing protein</fullName>
    </submittedName>
</protein>
<evidence type="ECO:0000256" key="1">
    <source>
        <dbReference type="SAM" id="SignalP"/>
    </source>
</evidence>
<dbReference type="Proteomes" id="UP000515498">
    <property type="component" value="Chromosome"/>
</dbReference>
<reference evidence="3 6" key="3">
    <citation type="submission" date="2020-07" db="EMBL/GenBank/DDBJ databases">
        <title>Draft genome sequence of four isobutane-metabolizing strains capable of cometabolically degrading diverse ether contaminants.</title>
        <authorList>
            <person name="Chen W."/>
            <person name="Faulkner N."/>
            <person name="Smith C."/>
            <person name="Hyman M."/>
        </authorList>
    </citation>
    <scope>NUCLEOTIDE SEQUENCE [LARGE SCALE GENOMIC DNA]</scope>
    <source>
        <strain evidence="3 6">2A</strain>
    </source>
</reference>
<dbReference type="Proteomes" id="UP000199707">
    <property type="component" value="Unassembled WGS sequence"/>
</dbReference>
<accession>A0A1G4W265</accession>
<evidence type="ECO:0000313" key="5">
    <source>
        <dbReference type="Proteomes" id="UP000199707"/>
    </source>
</evidence>
<reference evidence="4" key="2">
    <citation type="submission" date="2016-10" db="EMBL/GenBank/DDBJ databases">
        <authorList>
            <person name="de Groot N.N."/>
        </authorList>
    </citation>
    <scope>NUCLEOTIDE SEQUENCE [LARGE SCALE GENOMIC DNA]</scope>
    <source>
        <strain evidence="4">UNC267MFSha1.1M11</strain>
    </source>
</reference>
<dbReference type="EMBL" id="CP059894">
    <property type="protein sequence ID" value="QNJ90069.1"/>
    <property type="molecule type" value="Genomic_DNA"/>
</dbReference>
<organism evidence="4 5">
    <name type="scientific">Mycolicibacterium fluoranthenivorans</name>
    <dbReference type="NCBI Taxonomy" id="258505"/>
    <lineage>
        <taxon>Bacteria</taxon>
        <taxon>Bacillati</taxon>
        <taxon>Actinomycetota</taxon>
        <taxon>Actinomycetes</taxon>
        <taxon>Mycobacteriales</taxon>
        <taxon>Mycobacteriaceae</taxon>
        <taxon>Mycolicibacterium</taxon>
    </lineage>
</organism>